<protein>
    <submittedName>
        <fullName evidence="4">KLLA0A01045p</fullName>
    </submittedName>
</protein>
<organism evidence="4 5">
    <name type="scientific">Kluyveromyces lactis (strain ATCC 8585 / CBS 2359 / DSM 70799 / NBRC 1267 / NRRL Y-1140 / WM37)</name>
    <name type="common">Yeast</name>
    <name type="synonym">Candida sphaerica</name>
    <dbReference type="NCBI Taxonomy" id="284590"/>
    <lineage>
        <taxon>Eukaryota</taxon>
        <taxon>Fungi</taxon>
        <taxon>Dikarya</taxon>
        <taxon>Ascomycota</taxon>
        <taxon>Saccharomycotina</taxon>
        <taxon>Saccharomycetes</taxon>
        <taxon>Saccharomycetales</taxon>
        <taxon>Saccharomycetaceae</taxon>
        <taxon>Kluyveromyces</taxon>
    </lineage>
</organism>
<evidence type="ECO:0000313" key="5">
    <source>
        <dbReference type="Proteomes" id="UP000000598"/>
    </source>
</evidence>
<dbReference type="CDD" id="cd11717">
    <property type="entry name" value="THUMP_THUMPD1_like"/>
    <property type="match status" value="1"/>
</dbReference>
<dbReference type="KEGG" id="kla:KLLA0_A01045g"/>
<gene>
    <name evidence="4" type="ORF">KLLA0_A01045g</name>
</gene>
<accession>Q6CYE4</accession>
<sequence length="309" mass="35427">MAKRSRKDSKGGIVKRYKVVKSTLDPNTSGIYITCARNKEKAAASEILSIFEEKVEEYYSDELNAMNSASPDGSGSIEIESKEPVTTESKKEISIEEELQQELEGLKNHKTTIVDTKKNKPILEQLDLQTECLVFVKTRKPIVPEKFVHRIIRDLADPHDLRKRTRFVQKLTPITDSCHASMEELAKLCERVLPQHFHKEEMVPVKFAVEINKRNFSTMDKMEMIKYIAGFVGKQGSLEHKVDLKNYDKLVLLQCFKNNIGMCVVDKDYRTDYKKYNVQELFEMKHKNKETTPTTAESAPASTQSNTSK</sequence>
<dbReference type="AlphaFoldDB" id="Q6CYE4"/>
<dbReference type="GO" id="GO:0003723">
    <property type="term" value="F:RNA binding"/>
    <property type="evidence" value="ECO:0007669"/>
    <property type="project" value="UniProtKB-UniRule"/>
</dbReference>
<feature type="compositionally biased region" description="Basic and acidic residues" evidence="2">
    <location>
        <begin position="79"/>
        <end position="91"/>
    </location>
</feature>
<dbReference type="Pfam" id="PF02926">
    <property type="entry name" value="THUMP"/>
    <property type="match status" value="1"/>
</dbReference>
<dbReference type="SUPFAM" id="SSF143437">
    <property type="entry name" value="THUMP domain-like"/>
    <property type="match status" value="1"/>
</dbReference>
<dbReference type="Proteomes" id="UP000000598">
    <property type="component" value="Chromosome A"/>
</dbReference>
<dbReference type="PANTHER" id="PTHR13452">
    <property type="entry name" value="THUMP DOMAIN CONTAINING PROTEIN 1-RELATED"/>
    <property type="match status" value="1"/>
</dbReference>
<dbReference type="InParanoid" id="Q6CYE4"/>
<dbReference type="InterPro" id="IPR004114">
    <property type="entry name" value="THUMP_dom"/>
</dbReference>
<dbReference type="OMA" id="MNEKACV"/>
<feature type="domain" description="THUMP" evidence="3">
    <location>
        <begin position="156"/>
        <end position="266"/>
    </location>
</feature>
<dbReference type="Gene3D" id="3.30.2300.10">
    <property type="entry name" value="THUMP superfamily"/>
    <property type="match status" value="1"/>
</dbReference>
<feature type="region of interest" description="Disordered" evidence="2">
    <location>
        <begin position="287"/>
        <end position="309"/>
    </location>
</feature>
<proteinExistence type="predicted"/>
<evidence type="ECO:0000256" key="2">
    <source>
        <dbReference type="SAM" id="MobiDB-lite"/>
    </source>
</evidence>
<dbReference type="FunFam" id="3.30.2300.10:FF:000001">
    <property type="entry name" value="THUMP domain-containing protein 1"/>
    <property type="match status" value="1"/>
</dbReference>
<dbReference type="SMART" id="SM00981">
    <property type="entry name" value="THUMP"/>
    <property type="match status" value="1"/>
</dbReference>
<evidence type="ECO:0000256" key="1">
    <source>
        <dbReference type="PROSITE-ProRule" id="PRU00529"/>
    </source>
</evidence>
<dbReference type="PROSITE" id="PS51165">
    <property type="entry name" value="THUMP"/>
    <property type="match status" value="1"/>
</dbReference>
<dbReference type="EMBL" id="CR382121">
    <property type="protein sequence ID" value="CAH02633.1"/>
    <property type="molecule type" value="Genomic_DNA"/>
</dbReference>
<dbReference type="InterPro" id="IPR040183">
    <property type="entry name" value="THUMPD1-like"/>
</dbReference>
<dbReference type="STRING" id="284590.Q6CYE4"/>
<dbReference type="eggNOG" id="KOG3943">
    <property type="taxonomic scope" value="Eukaryota"/>
</dbReference>
<feature type="compositionally biased region" description="Low complexity" evidence="2">
    <location>
        <begin position="291"/>
        <end position="303"/>
    </location>
</feature>
<keyword evidence="5" id="KW-1185">Reference proteome</keyword>
<feature type="region of interest" description="Disordered" evidence="2">
    <location>
        <begin position="68"/>
        <end position="91"/>
    </location>
</feature>
<reference evidence="4 5" key="1">
    <citation type="journal article" date="2004" name="Nature">
        <title>Genome evolution in yeasts.</title>
        <authorList>
            <consortium name="Genolevures"/>
            <person name="Dujon B."/>
            <person name="Sherman D."/>
            <person name="Fischer G."/>
            <person name="Durrens P."/>
            <person name="Casaregola S."/>
            <person name="Lafontaine I."/>
            <person name="de Montigny J."/>
            <person name="Marck C."/>
            <person name="Neuveglise C."/>
            <person name="Talla E."/>
            <person name="Goffard N."/>
            <person name="Frangeul L."/>
            <person name="Aigle M."/>
            <person name="Anthouard V."/>
            <person name="Babour A."/>
            <person name="Barbe V."/>
            <person name="Barnay S."/>
            <person name="Blanchin S."/>
            <person name="Beckerich J.M."/>
            <person name="Beyne E."/>
            <person name="Bleykasten C."/>
            <person name="Boisrame A."/>
            <person name="Boyer J."/>
            <person name="Cattolico L."/>
            <person name="Confanioleri F."/>
            <person name="de Daruvar A."/>
            <person name="Despons L."/>
            <person name="Fabre E."/>
            <person name="Fairhead C."/>
            <person name="Ferry-Dumazet H."/>
            <person name="Groppi A."/>
            <person name="Hantraye F."/>
            <person name="Hennequin C."/>
            <person name="Jauniaux N."/>
            <person name="Joyet P."/>
            <person name="Kachouri R."/>
            <person name="Kerrest A."/>
            <person name="Koszul R."/>
            <person name="Lemaire M."/>
            <person name="Lesur I."/>
            <person name="Ma L."/>
            <person name="Muller H."/>
            <person name="Nicaud J.M."/>
            <person name="Nikolski M."/>
            <person name="Oztas S."/>
            <person name="Ozier-Kalogeropoulos O."/>
            <person name="Pellenz S."/>
            <person name="Potier S."/>
            <person name="Richard G.F."/>
            <person name="Straub M.L."/>
            <person name="Suleau A."/>
            <person name="Swennene D."/>
            <person name="Tekaia F."/>
            <person name="Wesolowski-Louvel M."/>
            <person name="Westhof E."/>
            <person name="Wirth B."/>
            <person name="Zeniou-Meyer M."/>
            <person name="Zivanovic I."/>
            <person name="Bolotin-Fukuhara M."/>
            <person name="Thierry A."/>
            <person name="Bouchier C."/>
            <person name="Caudron B."/>
            <person name="Scarpelli C."/>
            <person name="Gaillardin C."/>
            <person name="Weissenbach J."/>
            <person name="Wincker P."/>
            <person name="Souciet J.L."/>
        </authorList>
    </citation>
    <scope>NUCLEOTIDE SEQUENCE [LARGE SCALE GENOMIC DNA]</scope>
    <source>
        <strain evidence="5">ATCC 8585 / CBS 2359 / DSM 70799 / NBRC 1267 / NRRL Y-1140 / WM37</strain>
    </source>
</reference>
<dbReference type="FunCoup" id="Q6CYE4">
    <property type="interactions" value="938"/>
</dbReference>
<keyword evidence="1" id="KW-0694">RNA-binding</keyword>
<evidence type="ECO:0000313" key="4">
    <source>
        <dbReference type="EMBL" id="CAH02633.1"/>
    </source>
</evidence>
<evidence type="ECO:0000259" key="3">
    <source>
        <dbReference type="PROSITE" id="PS51165"/>
    </source>
</evidence>
<name>Q6CYE4_KLULA</name>
<dbReference type="GO" id="GO:0006400">
    <property type="term" value="P:tRNA modification"/>
    <property type="evidence" value="ECO:0007669"/>
    <property type="project" value="InterPro"/>
</dbReference>
<dbReference type="PANTHER" id="PTHR13452:SF10">
    <property type="entry name" value="THUMP DOMAIN-CONTAINING PROTEIN 1"/>
    <property type="match status" value="1"/>
</dbReference>
<dbReference type="HOGENOM" id="CLU_039352_2_2_1"/>
<dbReference type="PaxDb" id="284590-Q6CYE4"/>